<dbReference type="PANTHER" id="PTHR13462">
    <property type="entry name" value="CALCIUM UNIPORTER PROTEIN, MITOCHONDRIAL"/>
    <property type="match status" value="1"/>
</dbReference>
<keyword evidence="4" id="KW-0109">Calcium transport</keyword>
<keyword evidence="3" id="KW-0813">Transport</keyword>
<proteinExistence type="inferred from homology"/>
<organism evidence="21 22">
    <name type="scientific">Rhodofomes roseus</name>
    <dbReference type="NCBI Taxonomy" id="34475"/>
    <lineage>
        <taxon>Eukaryota</taxon>
        <taxon>Fungi</taxon>
        <taxon>Dikarya</taxon>
        <taxon>Basidiomycota</taxon>
        <taxon>Agaricomycotina</taxon>
        <taxon>Agaricomycetes</taxon>
        <taxon>Polyporales</taxon>
        <taxon>Rhodofomes</taxon>
    </lineage>
</organism>
<comment type="subunit">
    <text evidence="15">Homotetramer, assembles in a dimer or dimers configuration with two interfaces.</text>
</comment>
<keyword evidence="8" id="KW-0106">Calcium</keyword>
<keyword evidence="7" id="KW-0999">Mitochondrion inner membrane</keyword>
<feature type="compositionally biased region" description="Basic and acidic residues" evidence="18">
    <location>
        <begin position="418"/>
        <end position="459"/>
    </location>
</feature>
<accession>A0ABQ8KC31</accession>
<dbReference type="EMBL" id="JADCUA010000014">
    <property type="protein sequence ID" value="KAH9834988.1"/>
    <property type="molecule type" value="Genomic_DNA"/>
</dbReference>
<dbReference type="InterPro" id="IPR039055">
    <property type="entry name" value="MCU_fam"/>
</dbReference>
<dbReference type="RefSeq" id="XP_047777474.1">
    <property type="nucleotide sequence ID" value="XM_047920745.1"/>
</dbReference>
<evidence type="ECO:0000256" key="18">
    <source>
        <dbReference type="SAM" id="MobiDB-lite"/>
    </source>
</evidence>
<sequence length="459" mass="51504">MCLSTSAIARTVHLQRLPLATSLIVRRAYSVHVALTHKRLIDAGIRQGSAGFAVQRRWQQTTAQEVENTNVEHSRFVAEASPKARWKETGDGVSGMEATGEDFESITEGKGKLSPTSSHLFKLILPLGHLRSQDAPHTNIKTPPPTVFLLHPSQPLSHVARLILAQLAPATPSISFRITMPSGRTLQWAESTDVGDFIRDAARATEFVVCIGEDGAEAEATRPGATIHIEVPSFADRTRFLRRRLAVVDEELREMDELKRDCDHQAHRGAHRMAVGGLGMLVVYWATVARLTFWDLGWDVMEPVTYLSGLTMVIISYLWFLYRGREVSYSSVLQHSVSARRDALYKSRGLDVERWLDLVGERRALHKEIGKIAEDYDERVWKARQEERDERQRDISSASGDGSEEGEKTGDLAPVPDSEEKERTDTAAARVEEPLTDPQERHRNEDEDGQRNTKTEAKD</sequence>
<evidence type="ECO:0000256" key="15">
    <source>
        <dbReference type="ARBA" id="ARBA00044966"/>
    </source>
</evidence>
<dbReference type="PANTHER" id="PTHR13462:SF10">
    <property type="entry name" value="CALCIUM UNIPORTER PROTEIN, MITOCHONDRIAL"/>
    <property type="match status" value="1"/>
</dbReference>
<comment type="caution">
    <text evidence="21">The sequence shown here is derived from an EMBL/GenBank/DDBJ whole genome shotgun (WGS) entry which is preliminary data.</text>
</comment>
<comment type="subcellular location">
    <subcellularLocation>
        <location evidence="1">Mitochondrion inner membrane</location>
        <topology evidence="1">Multi-pass membrane protein</topology>
    </subcellularLocation>
</comment>
<evidence type="ECO:0000256" key="5">
    <source>
        <dbReference type="ARBA" id="ARBA00022673"/>
    </source>
</evidence>
<evidence type="ECO:0000256" key="9">
    <source>
        <dbReference type="ARBA" id="ARBA00022989"/>
    </source>
</evidence>
<comment type="function">
    <text evidence="17">Highly selective calcium channel localized to the inner mitochondrial membrane, which mediates calcium uptake into the mitochondrial matrix. Mitochondrial calcium homeostasis plays key roles in cellular physiology and regulates ATP production, cytoplasmic calcium signals and activation of cell death pathways. Sufficient to operate as a pore-forming channel without the need of calcium-sensor or auxiliary subunit.</text>
</comment>
<evidence type="ECO:0000256" key="11">
    <source>
        <dbReference type="ARBA" id="ARBA00023128"/>
    </source>
</evidence>
<evidence type="ECO:0000256" key="16">
    <source>
        <dbReference type="ARBA" id="ARBA00044981"/>
    </source>
</evidence>
<keyword evidence="11" id="KW-0496">Mitochondrion</keyword>
<dbReference type="GeneID" id="72001477"/>
<evidence type="ECO:0000256" key="10">
    <source>
        <dbReference type="ARBA" id="ARBA00023065"/>
    </source>
</evidence>
<evidence type="ECO:0000256" key="6">
    <source>
        <dbReference type="ARBA" id="ARBA00022692"/>
    </source>
</evidence>
<feature type="transmembrane region" description="Helical" evidence="19">
    <location>
        <begin position="273"/>
        <end position="293"/>
    </location>
</feature>
<feature type="region of interest" description="Disordered" evidence="18">
    <location>
        <begin position="385"/>
        <end position="459"/>
    </location>
</feature>
<evidence type="ECO:0000256" key="13">
    <source>
        <dbReference type="ARBA" id="ARBA00023303"/>
    </source>
</evidence>
<feature type="compositionally biased region" description="Basic and acidic residues" evidence="18">
    <location>
        <begin position="385"/>
        <end position="394"/>
    </location>
</feature>
<evidence type="ECO:0000256" key="4">
    <source>
        <dbReference type="ARBA" id="ARBA00022568"/>
    </source>
</evidence>
<keyword evidence="13" id="KW-0407">Ion channel</keyword>
<protein>
    <recommendedName>
        <fullName evidence="16">Calcium uniporter protein, mitochondrial</fullName>
    </recommendedName>
</protein>
<evidence type="ECO:0000256" key="8">
    <source>
        <dbReference type="ARBA" id="ARBA00022837"/>
    </source>
</evidence>
<keyword evidence="9 19" id="KW-1133">Transmembrane helix</keyword>
<evidence type="ECO:0000256" key="14">
    <source>
        <dbReference type="ARBA" id="ARBA00036634"/>
    </source>
</evidence>
<evidence type="ECO:0000256" key="7">
    <source>
        <dbReference type="ARBA" id="ARBA00022792"/>
    </source>
</evidence>
<evidence type="ECO:0000256" key="12">
    <source>
        <dbReference type="ARBA" id="ARBA00023136"/>
    </source>
</evidence>
<keyword evidence="22" id="KW-1185">Reference proteome</keyword>
<gene>
    <name evidence="21" type="ORF">C8Q71DRAFT_710510</name>
</gene>
<feature type="domain" description="Calcium uniporter protein C-terminal" evidence="20">
    <location>
        <begin position="235"/>
        <end position="356"/>
    </location>
</feature>
<keyword evidence="6 19" id="KW-0812">Transmembrane</keyword>
<keyword evidence="10" id="KW-0406">Ion transport</keyword>
<evidence type="ECO:0000256" key="3">
    <source>
        <dbReference type="ARBA" id="ARBA00022448"/>
    </source>
</evidence>
<dbReference type="Pfam" id="PF04678">
    <property type="entry name" value="MCU"/>
    <property type="match status" value="1"/>
</dbReference>
<name>A0ABQ8KC31_9APHY</name>
<dbReference type="InterPro" id="IPR006769">
    <property type="entry name" value="MCU_C"/>
</dbReference>
<comment type="similarity">
    <text evidence="2">Belongs to the MCU (TC 1.A.77) family.</text>
</comment>
<comment type="catalytic activity">
    <reaction evidence="14">
        <text>Ca(2+)(in) = Ca(2+)(out)</text>
        <dbReference type="Rhea" id="RHEA:29671"/>
        <dbReference type="ChEBI" id="CHEBI:29108"/>
    </reaction>
</comment>
<evidence type="ECO:0000256" key="1">
    <source>
        <dbReference type="ARBA" id="ARBA00004448"/>
    </source>
</evidence>
<keyword evidence="5" id="KW-0107">Calcium channel</keyword>
<reference evidence="21 22" key="1">
    <citation type="journal article" date="2021" name="Environ. Microbiol.">
        <title>Gene family expansions and transcriptome signatures uncover fungal adaptations to wood decay.</title>
        <authorList>
            <person name="Hage H."/>
            <person name="Miyauchi S."/>
            <person name="Viragh M."/>
            <person name="Drula E."/>
            <person name="Min B."/>
            <person name="Chaduli D."/>
            <person name="Navarro D."/>
            <person name="Favel A."/>
            <person name="Norest M."/>
            <person name="Lesage-Meessen L."/>
            <person name="Balint B."/>
            <person name="Merenyi Z."/>
            <person name="de Eugenio L."/>
            <person name="Morin E."/>
            <person name="Martinez A.T."/>
            <person name="Baldrian P."/>
            <person name="Stursova M."/>
            <person name="Martinez M.J."/>
            <person name="Novotny C."/>
            <person name="Magnuson J.K."/>
            <person name="Spatafora J.W."/>
            <person name="Maurice S."/>
            <person name="Pangilinan J."/>
            <person name="Andreopoulos W."/>
            <person name="LaButti K."/>
            <person name="Hundley H."/>
            <person name="Na H."/>
            <person name="Kuo A."/>
            <person name="Barry K."/>
            <person name="Lipzen A."/>
            <person name="Henrissat B."/>
            <person name="Riley R."/>
            <person name="Ahrendt S."/>
            <person name="Nagy L.G."/>
            <person name="Grigoriev I.V."/>
            <person name="Martin F."/>
            <person name="Rosso M.N."/>
        </authorList>
    </citation>
    <scope>NUCLEOTIDE SEQUENCE [LARGE SCALE GENOMIC DNA]</scope>
    <source>
        <strain evidence="21 22">CIRM-BRFM 1785</strain>
    </source>
</reference>
<evidence type="ECO:0000256" key="17">
    <source>
        <dbReference type="ARBA" id="ARBA00045938"/>
    </source>
</evidence>
<feature type="transmembrane region" description="Helical" evidence="19">
    <location>
        <begin position="305"/>
        <end position="322"/>
    </location>
</feature>
<dbReference type="Proteomes" id="UP000814176">
    <property type="component" value="Unassembled WGS sequence"/>
</dbReference>
<evidence type="ECO:0000259" key="20">
    <source>
        <dbReference type="Pfam" id="PF04678"/>
    </source>
</evidence>
<evidence type="ECO:0000313" key="22">
    <source>
        <dbReference type="Proteomes" id="UP000814176"/>
    </source>
</evidence>
<keyword evidence="12 19" id="KW-0472">Membrane</keyword>
<evidence type="ECO:0000256" key="2">
    <source>
        <dbReference type="ARBA" id="ARBA00005653"/>
    </source>
</evidence>
<evidence type="ECO:0000256" key="19">
    <source>
        <dbReference type="SAM" id="Phobius"/>
    </source>
</evidence>
<evidence type="ECO:0000313" key="21">
    <source>
        <dbReference type="EMBL" id="KAH9834988.1"/>
    </source>
</evidence>